<dbReference type="GO" id="GO:0003723">
    <property type="term" value="F:RNA binding"/>
    <property type="evidence" value="ECO:0007669"/>
    <property type="project" value="InterPro"/>
</dbReference>
<feature type="non-terminal residue" evidence="3">
    <location>
        <position position="400"/>
    </location>
</feature>
<evidence type="ECO:0000256" key="2">
    <source>
        <dbReference type="PROSITE-ProRule" id="PRU00708"/>
    </source>
</evidence>
<dbReference type="AlphaFoldDB" id="A0A1Q3CVS9"/>
<dbReference type="PANTHER" id="PTHR47926">
    <property type="entry name" value="PENTATRICOPEPTIDE REPEAT-CONTAINING PROTEIN"/>
    <property type="match status" value="1"/>
</dbReference>
<keyword evidence="1" id="KW-0677">Repeat</keyword>
<dbReference type="Pfam" id="PF01535">
    <property type="entry name" value="PPR"/>
    <property type="match status" value="4"/>
</dbReference>
<dbReference type="OrthoDB" id="185373at2759"/>
<sequence length="400" mass="44937">SNRTQLSQAISSLELLSSKGIRLPSKILASLINHCAVTKSLKEGKWVHLHMKLTGLKQPSTILCNHLIHMYFKCGSEFHARMVFDKMSVRNVYSWNNLLSGYSKLGMVKQARALFDKMTERDVISWNKMIIGYAQSGFWEEGLRFYRELRSELFDQMPDKNSVSWTAMISGYARNSMGHKALELFSRMMLLPIRPDQFTYSSCLCACASIALLRHGKIHGSSIKTNLRLNAIVVSSLIDMYSKCGNVDVGRQVFEIMGNKQDSVLWNTMISALAQHGRGEEALQMFDAMVRSGMKPNRITLTVSLNACSHSGLVQEGLRYFESMTGDHGIVPSQEHYACLVDLLGRAGCFEELINQLKKMPCKPDKQVLNALLGVCRICGNIELGRKVAEQLIELEPQSS</sequence>
<keyword evidence="4" id="KW-1185">Reference proteome</keyword>
<proteinExistence type="predicted"/>
<gene>
    <name evidence="3" type="ORF">CFOL_v3_27719</name>
</gene>
<evidence type="ECO:0000313" key="4">
    <source>
        <dbReference type="Proteomes" id="UP000187406"/>
    </source>
</evidence>
<evidence type="ECO:0000256" key="1">
    <source>
        <dbReference type="ARBA" id="ARBA00022737"/>
    </source>
</evidence>
<dbReference type="InParanoid" id="A0A1Q3CVS9"/>
<dbReference type="InterPro" id="IPR046960">
    <property type="entry name" value="PPR_At4g14850-like_plant"/>
</dbReference>
<dbReference type="FunFam" id="1.25.40.10:FF:000090">
    <property type="entry name" value="Pentatricopeptide repeat-containing protein, chloroplastic"/>
    <property type="match status" value="1"/>
</dbReference>
<feature type="repeat" description="PPR" evidence="2">
    <location>
        <begin position="262"/>
        <end position="296"/>
    </location>
</feature>
<accession>A0A1Q3CVS9</accession>
<dbReference type="InterPro" id="IPR011990">
    <property type="entry name" value="TPR-like_helical_dom_sf"/>
</dbReference>
<dbReference type="Pfam" id="PF13041">
    <property type="entry name" value="PPR_2"/>
    <property type="match status" value="2"/>
</dbReference>
<reference evidence="4" key="1">
    <citation type="submission" date="2016-04" db="EMBL/GenBank/DDBJ databases">
        <title>Cephalotus genome sequencing.</title>
        <authorList>
            <person name="Fukushima K."/>
            <person name="Hasebe M."/>
            <person name="Fang X."/>
        </authorList>
    </citation>
    <scope>NUCLEOTIDE SEQUENCE [LARGE SCALE GENOMIC DNA]</scope>
    <source>
        <strain evidence="4">cv. St1</strain>
    </source>
</reference>
<protein>
    <submittedName>
        <fullName evidence="3">PPR domain-containing protein/PPR_2 domain-containing protein</fullName>
    </submittedName>
</protein>
<dbReference type="NCBIfam" id="TIGR00756">
    <property type="entry name" value="PPR"/>
    <property type="match status" value="4"/>
</dbReference>
<dbReference type="PROSITE" id="PS51375">
    <property type="entry name" value="PPR"/>
    <property type="match status" value="3"/>
</dbReference>
<name>A0A1Q3CVS9_CEPFO</name>
<dbReference type="Gene3D" id="1.25.40.10">
    <property type="entry name" value="Tetratricopeptide repeat domain"/>
    <property type="match status" value="4"/>
</dbReference>
<dbReference type="InterPro" id="IPR002885">
    <property type="entry name" value="PPR_rpt"/>
</dbReference>
<dbReference type="GO" id="GO:0009451">
    <property type="term" value="P:RNA modification"/>
    <property type="evidence" value="ECO:0007669"/>
    <property type="project" value="InterPro"/>
</dbReference>
<evidence type="ECO:0000313" key="3">
    <source>
        <dbReference type="EMBL" id="GAV84275.1"/>
    </source>
</evidence>
<dbReference type="Proteomes" id="UP000187406">
    <property type="component" value="Unassembled WGS sequence"/>
</dbReference>
<dbReference type="EMBL" id="BDDD01003160">
    <property type="protein sequence ID" value="GAV84275.1"/>
    <property type="molecule type" value="Genomic_DNA"/>
</dbReference>
<feature type="repeat" description="PPR" evidence="2">
    <location>
        <begin position="161"/>
        <end position="195"/>
    </location>
</feature>
<dbReference type="FunCoup" id="A0A1Q3CVS9">
    <property type="interactions" value="283"/>
</dbReference>
<comment type="caution">
    <text evidence="3">The sequence shown here is derived from an EMBL/GenBank/DDBJ whole genome shotgun (WGS) entry which is preliminary data.</text>
</comment>
<feature type="non-terminal residue" evidence="3">
    <location>
        <position position="1"/>
    </location>
</feature>
<feature type="repeat" description="PPR" evidence="2">
    <location>
        <begin position="91"/>
        <end position="125"/>
    </location>
</feature>
<dbReference type="PANTHER" id="PTHR47926:SF465">
    <property type="entry name" value="PENTATRICOPEPTIDE REPEAT (PPR-LIKE) SUPERFAMILY PROTEIN"/>
    <property type="match status" value="1"/>
</dbReference>
<organism evidence="3 4">
    <name type="scientific">Cephalotus follicularis</name>
    <name type="common">Albany pitcher plant</name>
    <dbReference type="NCBI Taxonomy" id="3775"/>
    <lineage>
        <taxon>Eukaryota</taxon>
        <taxon>Viridiplantae</taxon>
        <taxon>Streptophyta</taxon>
        <taxon>Embryophyta</taxon>
        <taxon>Tracheophyta</taxon>
        <taxon>Spermatophyta</taxon>
        <taxon>Magnoliopsida</taxon>
        <taxon>eudicotyledons</taxon>
        <taxon>Gunneridae</taxon>
        <taxon>Pentapetalae</taxon>
        <taxon>rosids</taxon>
        <taxon>fabids</taxon>
        <taxon>Oxalidales</taxon>
        <taxon>Cephalotaceae</taxon>
        <taxon>Cephalotus</taxon>
    </lineage>
</organism>